<dbReference type="Proteomes" id="UP000297975">
    <property type="component" value="Unassembled WGS sequence"/>
</dbReference>
<dbReference type="GO" id="GO:0097367">
    <property type="term" value="F:carbohydrate derivative binding"/>
    <property type="evidence" value="ECO:0007669"/>
    <property type="project" value="InterPro"/>
</dbReference>
<evidence type="ECO:0000256" key="1">
    <source>
        <dbReference type="ARBA" id="ARBA00023015"/>
    </source>
</evidence>
<sequence>MVNDTTNKHVLNRIRGSMTQFSEKEKKIATYILRNPQLIIHTTINQVADDLEIAEATVFRFCRRLGFKGYQALKIALASEIVAPIEDIHEEINENDTPLEVTEKVFQSNIKAIERTREIQNSDTIETIVDKLLKSEGVYFFGNGGSGVVAQDAQHKFLRLGLNSHVYTDSHLQLMAASQLTENNMAFFISHTGANIDLLDVVDVVKENGAFTVAITNFAKSPLSEAVDLALYTVSEETEYRTEALASRIAELSIIDALYVNYHIKNLEYSKAAVKRMRNAISKKRL</sequence>
<keyword evidence="2" id="KW-0238">DNA-binding</keyword>
<evidence type="ECO:0000259" key="4">
    <source>
        <dbReference type="PROSITE" id="PS51071"/>
    </source>
</evidence>
<dbReference type="InterPro" id="IPR000281">
    <property type="entry name" value="HTH_RpiR"/>
</dbReference>
<name>A0A4Y8IRL2_9BACI</name>
<evidence type="ECO:0000313" key="7">
    <source>
        <dbReference type="Proteomes" id="UP000297975"/>
    </source>
</evidence>
<evidence type="ECO:0000313" key="6">
    <source>
        <dbReference type="EMBL" id="TFB24441.1"/>
    </source>
</evidence>
<dbReference type="PROSITE" id="PS51071">
    <property type="entry name" value="HTH_RPIR"/>
    <property type="match status" value="1"/>
</dbReference>
<dbReference type="InterPro" id="IPR009057">
    <property type="entry name" value="Homeodomain-like_sf"/>
</dbReference>
<gene>
    <name evidence="6" type="ORF">E3U55_02795</name>
</gene>
<dbReference type="Pfam" id="PF01418">
    <property type="entry name" value="HTH_6"/>
    <property type="match status" value="1"/>
</dbReference>
<accession>A0A4Y8IRL2</accession>
<dbReference type="SUPFAM" id="SSF46689">
    <property type="entry name" value="Homeodomain-like"/>
    <property type="match status" value="1"/>
</dbReference>
<dbReference type="InterPro" id="IPR047640">
    <property type="entry name" value="RpiR-like"/>
</dbReference>
<dbReference type="InterPro" id="IPR046348">
    <property type="entry name" value="SIS_dom_sf"/>
</dbReference>
<dbReference type="InterPro" id="IPR035472">
    <property type="entry name" value="RpiR-like_SIS"/>
</dbReference>
<dbReference type="EMBL" id="SOPW01000002">
    <property type="protein sequence ID" value="TFB24441.1"/>
    <property type="molecule type" value="Genomic_DNA"/>
</dbReference>
<evidence type="ECO:0000259" key="5">
    <source>
        <dbReference type="PROSITE" id="PS51464"/>
    </source>
</evidence>
<dbReference type="GO" id="GO:1901135">
    <property type="term" value="P:carbohydrate derivative metabolic process"/>
    <property type="evidence" value="ECO:0007669"/>
    <property type="project" value="InterPro"/>
</dbReference>
<dbReference type="SUPFAM" id="SSF53697">
    <property type="entry name" value="SIS domain"/>
    <property type="match status" value="1"/>
</dbReference>
<dbReference type="PROSITE" id="PS51464">
    <property type="entry name" value="SIS"/>
    <property type="match status" value="1"/>
</dbReference>
<proteinExistence type="predicted"/>
<organism evidence="6 7">
    <name type="scientific">Filobacillus milosensis</name>
    <dbReference type="NCBI Taxonomy" id="94137"/>
    <lineage>
        <taxon>Bacteria</taxon>
        <taxon>Bacillati</taxon>
        <taxon>Bacillota</taxon>
        <taxon>Bacilli</taxon>
        <taxon>Bacillales</taxon>
        <taxon>Bacillaceae</taxon>
        <taxon>Filobacillus</taxon>
    </lineage>
</organism>
<reference evidence="6 7" key="1">
    <citation type="submission" date="2019-03" db="EMBL/GenBank/DDBJ databases">
        <authorList>
            <person name="He R.-H."/>
        </authorList>
    </citation>
    <scope>NUCLEOTIDE SEQUENCE [LARGE SCALE GENOMIC DNA]</scope>
    <source>
        <strain evidence="7">SH 714</strain>
    </source>
</reference>
<dbReference type="AlphaFoldDB" id="A0A4Y8IRL2"/>
<dbReference type="Pfam" id="PF01380">
    <property type="entry name" value="SIS"/>
    <property type="match status" value="1"/>
</dbReference>
<feature type="domain" description="SIS" evidence="5">
    <location>
        <begin position="128"/>
        <end position="260"/>
    </location>
</feature>
<dbReference type="OrthoDB" id="3684496at2"/>
<dbReference type="PANTHER" id="PTHR30514:SF1">
    <property type="entry name" value="HTH-TYPE TRANSCRIPTIONAL REGULATOR HEXR-RELATED"/>
    <property type="match status" value="1"/>
</dbReference>
<dbReference type="GO" id="GO:0003677">
    <property type="term" value="F:DNA binding"/>
    <property type="evidence" value="ECO:0007669"/>
    <property type="project" value="UniProtKB-KW"/>
</dbReference>
<dbReference type="CDD" id="cd05013">
    <property type="entry name" value="SIS_RpiR"/>
    <property type="match status" value="1"/>
</dbReference>
<comment type="caution">
    <text evidence="6">The sequence shown here is derived from an EMBL/GenBank/DDBJ whole genome shotgun (WGS) entry which is preliminary data.</text>
</comment>
<dbReference type="InterPro" id="IPR001347">
    <property type="entry name" value="SIS_dom"/>
</dbReference>
<dbReference type="GO" id="GO:0003700">
    <property type="term" value="F:DNA-binding transcription factor activity"/>
    <property type="evidence" value="ECO:0007669"/>
    <property type="project" value="InterPro"/>
</dbReference>
<dbReference type="Gene3D" id="3.40.50.10490">
    <property type="entry name" value="Glucose-6-phosphate isomerase like protein, domain 1"/>
    <property type="match status" value="1"/>
</dbReference>
<protein>
    <submittedName>
        <fullName evidence="6">MurR/RpiR family transcriptional regulator</fullName>
    </submittedName>
</protein>
<dbReference type="InterPro" id="IPR036388">
    <property type="entry name" value="WH-like_DNA-bd_sf"/>
</dbReference>
<keyword evidence="3" id="KW-0804">Transcription</keyword>
<evidence type="ECO:0000256" key="3">
    <source>
        <dbReference type="ARBA" id="ARBA00023163"/>
    </source>
</evidence>
<dbReference type="PANTHER" id="PTHR30514">
    <property type="entry name" value="GLUCOKINASE"/>
    <property type="match status" value="1"/>
</dbReference>
<keyword evidence="1" id="KW-0805">Transcription regulation</keyword>
<dbReference type="RefSeq" id="WP_134338799.1">
    <property type="nucleotide sequence ID" value="NZ_SOPW01000002.1"/>
</dbReference>
<evidence type="ECO:0000256" key="2">
    <source>
        <dbReference type="ARBA" id="ARBA00023125"/>
    </source>
</evidence>
<dbReference type="Gene3D" id="1.10.10.10">
    <property type="entry name" value="Winged helix-like DNA-binding domain superfamily/Winged helix DNA-binding domain"/>
    <property type="match status" value="1"/>
</dbReference>
<feature type="domain" description="HTH rpiR-type" evidence="4">
    <location>
        <begin position="8"/>
        <end position="84"/>
    </location>
</feature>
<keyword evidence="7" id="KW-1185">Reference proteome</keyword>